<dbReference type="AlphaFoldDB" id="A0A6C0LKJ9"/>
<reference evidence="1" key="1">
    <citation type="journal article" date="2020" name="Nature">
        <title>Giant virus diversity and host interactions through global metagenomics.</title>
        <authorList>
            <person name="Schulz F."/>
            <person name="Roux S."/>
            <person name="Paez-Espino D."/>
            <person name="Jungbluth S."/>
            <person name="Walsh D.A."/>
            <person name="Denef V.J."/>
            <person name="McMahon K.D."/>
            <person name="Konstantinidis K.T."/>
            <person name="Eloe-Fadrosh E.A."/>
            <person name="Kyrpides N.C."/>
            <person name="Woyke T."/>
        </authorList>
    </citation>
    <scope>NUCLEOTIDE SEQUENCE</scope>
    <source>
        <strain evidence="1">GVMAG-M-3300027804-48</strain>
    </source>
</reference>
<protein>
    <submittedName>
        <fullName evidence="1">Uncharacterized protein</fullName>
    </submittedName>
</protein>
<dbReference type="EMBL" id="MN740493">
    <property type="protein sequence ID" value="QHU29712.1"/>
    <property type="molecule type" value="Genomic_DNA"/>
</dbReference>
<evidence type="ECO:0000313" key="1">
    <source>
        <dbReference type="EMBL" id="QHU29712.1"/>
    </source>
</evidence>
<organism evidence="1">
    <name type="scientific">viral metagenome</name>
    <dbReference type="NCBI Taxonomy" id="1070528"/>
    <lineage>
        <taxon>unclassified sequences</taxon>
        <taxon>metagenomes</taxon>
        <taxon>organismal metagenomes</taxon>
    </lineage>
</organism>
<name>A0A6C0LKJ9_9ZZZZ</name>
<accession>A0A6C0LKJ9</accession>
<proteinExistence type="predicted"/>
<sequence length="59" mass="6813">MIVCMTKETIGQLLETEEIIEYEIIQLPNKEFLVNIETPGKKNLSTITNNWEELFGIIS</sequence>